<evidence type="ECO:0000256" key="3">
    <source>
        <dbReference type="ARBA" id="ARBA00022723"/>
    </source>
</evidence>
<dbReference type="PANTHER" id="PTHR43758:SF2">
    <property type="entry name" value="OXIDIZED PURINE NUCLEOSIDE TRIPHOSPHATE HYDROLASE"/>
    <property type="match status" value="1"/>
</dbReference>
<dbReference type="STRING" id="574375.AZF08_12780"/>
<feature type="domain" description="Nudix hydrolase" evidence="6">
    <location>
        <begin position="1"/>
        <end position="134"/>
    </location>
</feature>
<evidence type="ECO:0000313" key="7">
    <source>
        <dbReference type="EMBL" id="KEK24908.1"/>
    </source>
</evidence>
<dbReference type="eggNOG" id="COG1051">
    <property type="taxonomic scope" value="Bacteria"/>
</dbReference>
<dbReference type="GO" id="GO:0016818">
    <property type="term" value="F:hydrolase activity, acting on acid anhydrides, in phosphorus-containing anhydrides"/>
    <property type="evidence" value="ECO:0007669"/>
    <property type="project" value="TreeGrafter"/>
</dbReference>
<keyword evidence="5" id="KW-0460">Magnesium</keyword>
<comment type="similarity">
    <text evidence="2">Belongs to the Nudix hydrolase family.</text>
</comment>
<dbReference type="Proteomes" id="UP000027778">
    <property type="component" value="Unassembled WGS sequence"/>
</dbReference>
<accession>A0A073KR88</accession>
<evidence type="ECO:0000259" key="6">
    <source>
        <dbReference type="PROSITE" id="PS51462"/>
    </source>
</evidence>
<dbReference type="Pfam" id="PF00293">
    <property type="entry name" value="NUDIX"/>
    <property type="match status" value="1"/>
</dbReference>
<dbReference type="OrthoDB" id="9804563at2"/>
<dbReference type="PROSITE" id="PS51462">
    <property type="entry name" value="NUDIX"/>
    <property type="match status" value="1"/>
</dbReference>
<comment type="cofactor">
    <cofactor evidence="1">
        <name>Mg(2+)</name>
        <dbReference type="ChEBI" id="CHEBI:18420"/>
    </cofactor>
</comment>
<dbReference type="PANTHER" id="PTHR43758">
    <property type="entry name" value="7,8-DIHYDRO-8-OXOGUANINE TRIPHOSPHATASE"/>
    <property type="match status" value="1"/>
</dbReference>
<dbReference type="Gene3D" id="3.90.79.10">
    <property type="entry name" value="Nucleoside Triphosphate Pyrophosphohydrolase"/>
    <property type="match status" value="1"/>
</dbReference>
<name>A0A073KR88_9BACI</name>
<dbReference type="PROSITE" id="PS00893">
    <property type="entry name" value="NUDIX_BOX"/>
    <property type="match status" value="1"/>
</dbReference>
<reference evidence="7 8" key="1">
    <citation type="submission" date="2014-06" db="EMBL/GenBank/DDBJ databases">
        <title>Draft genome sequence of Bacillus gaemokensis JCM 15801 (MCCC 1A00707).</title>
        <authorList>
            <person name="Lai Q."/>
            <person name="Liu Y."/>
            <person name="Shao Z."/>
        </authorList>
    </citation>
    <scope>NUCLEOTIDE SEQUENCE [LARGE SCALE GENOMIC DNA]</scope>
    <source>
        <strain evidence="7 8">JCM 15801</strain>
    </source>
</reference>
<evidence type="ECO:0000256" key="2">
    <source>
        <dbReference type="ARBA" id="ARBA00005582"/>
    </source>
</evidence>
<comment type="caution">
    <text evidence="7">The sequence shown here is derived from an EMBL/GenBank/DDBJ whole genome shotgun (WGS) entry which is preliminary data.</text>
</comment>
<proteinExistence type="inferred from homology"/>
<dbReference type="SUPFAM" id="SSF55811">
    <property type="entry name" value="Nudix"/>
    <property type="match status" value="1"/>
</dbReference>
<organism evidence="7 8">
    <name type="scientific">Bacillus gaemokensis</name>
    <dbReference type="NCBI Taxonomy" id="574375"/>
    <lineage>
        <taxon>Bacteria</taxon>
        <taxon>Bacillati</taxon>
        <taxon>Bacillota</taxon>
        <taxon>Bacilli</taxon>
        <taxon>Bacillales</taxon>
        <taxon>Bacillaceae</taxon>
        <taxon>Bacillus</taxon>
        <taxon>Bacillus cereus group</taxon>
    </lineage>
</organism>
<dbReference type="InterPro" id="IPR015797">
    <property type="entry name" value="NUDIX_hydrolase-like_dom_sf"/>
</dbReference>
<dbReference type="InterPro" id="IPR020084">
    <property type="entry name" value="NUDIX_hydrolase_CS"/>
</dbReference>
<evidence type="ECO:0000313" key="8">
    <source>
        <dbReference type="Proteomes" id="UP000027778"/>
    </source>
</evidence>
<dbReference type="GO" id="GO:0046872">
    <property type="term" value="F:metal ion binding"/>
    <property type="evidence" value="ECO:0007669"/>
    <property type="project" value="UniProtKB-KW"/>
</dbReference>
<evidence type="ECO:0000256" key="5">
    <source>
        <dbReference type="ARBA" id="ARBA00022842"/>
    </source>
</evidence>
<sequence length="164" mass="19121">MYKHTLCFMKRNDEILMLNREYDPLKGLWNGVGGKIANQETPLACIIREVKEETGIDILDNQVQFKGIIKWEFDDAYFGGMYAYLVNIPKDYSYPTPKKVDEGILDWKNISWLLSEGNYGLDEIIPHILPKILDSSKKFEHRCVIINNKMVAYECKELEILEIL</sequence>
<dbReference type="InterPro" id="IPR000086">
    <property type="entry name" value="NUDIX_hydrolase_dom"/>
</dbReference>
<dbReference type="GO" id="GO:0005737">
    <property type="term" value="C:cytoplasm"/>
    <property type="evidence" value="ECO:0007669"/>
    <property type="project" value="TreeGrafter"/>
</dbReference>
<dbReference type="CDD" id="cd18886">
    <property type="entry name" value="NUDIX_MutT_Nudt1"/>
    <property type="match status" value="1"/>
</dbReference>
<gene>
    <name evidence="7" type="ORF">BAGA_21775</name>
</gene>
<keyword evidence="4" id="KW-0378">Hydrolase</keyword>
<dbReference type="EMBL" id="JOTM01000004">
    <property type="protein sequence ID" value="KEK24908.1"/>
    <property type="molecule type" value="Genomic_DNA"/>
</dbReference>
<evidence type="ECO:0000256" key="4">
    <source>
        <dbReference type="ARBA" id="ARBA00022801"/>
    </source>
</evidence>
<keyword evidence="8" id="KW-1185">Reference proteome</keyword>
<evidence type="ECO:0000256" key="1">
    <source>
        <dbReference type="ARBA" id="ARBA00001946"/>
    </source>
</evidence>
<protein>
    <submittedName>
        <fullName evidence="7">DNA mismatch repair protein MutT</fullName>
    </submittedName>
</protein>
<dbReference type="RefSeq" id="WP_033673917.1">
    <property type="nucleotide sequence ID" value="NZ_JOTM01000004.1"/>
</dbReference>
<keyword evidence="3" id="KW-0479">Metal-binding</keyword>
<dbReference type="AlphaFoldDB" id="A0A073KR88"/>